<protein>
    <recommendedName>
        <fullName evidence="4">Fibronectin type-III domain-containing protein</fullName>
    </recommendedName>
</protein>
<feature type="compositionally biased region" description="Polar residues" evidence="1">
    <location>
        <begin position="496"/>
        <end position="505"/>
    </location>
</feature>
<proteinExistence type="predicted"/>
<feature type="compositionally biased region" description="Low complexity" evidence="1">
    <location>
        <begin position="208"/>
        <end position="221"/>
    </location>
</feature>
<dbReference type="CDD" id="cd00063">
    <property type="entry name" value="FN3"/>
    <property type="match status" value="1"/>
</dbReference>
<dbReference type="Gene3D" id="2.60.40.10">
    <property type="entry name" value="Immunoglobulins"/>
    <property type="match status" value="1"/>
</dbReference>
<dbReference type="EMBL" id="JALJOT010000009">
    <property type="protein sequence ID" value="KAK9907292.1"/>
    <property type="molecule type" value="Genomic_DNA"/>
</dbReference>
<feature type="compositionally biased region" description="Pro residues" evidence="1">
    <location>
        <begin position="344"/>
        <end position="356"/>
    </location>
</feature>
<feature type="region of interest" description="Disordered" evidence="1">
    <location>
        <begin position="98"/>
        <end position="272"/>
    </location>
</feature>
<name>A0ABR2YKA7_9CHLO</name>
<organism evidence="2 3">
    <name type="scientific">Coccomyxa subellipsoidea</name>
    <dbReference type="NCBI Taxonomy" id="248742"/>
    <lineage>
        <taxon>Eukaryota</taxon>
        <taxon>Viridiplantae</taxon>
        <taxon>Chlorophyta</taxon>
        <taxon>core chlorophytes</taxon>
        <taxon>Trebouxiophyceae</taxon>
        <taxon>Trebouxiophyceae incertae sedis</taxon>
        <taxon>Coccomyxaceae</taxon>
        <taxon>Coccomyxa</taxon>
    </lineage>
</organism>
<accession>A0ABR2YKA7</accession>
<feature type="compositionally biased region" description="Basic and acidic residues" evidence="1">
    <location>
        <begin position="145"/>
        <end position="194"/>
    </location>
</feature>
<dbReference type="Proteomes" id="UP001491310">
    <property type="component" value="Unassembled WGS sequence"/>
</dbReference>
<feature type="compositionally biased region" description="Pro residues" evidence="1">
    <location>
        <begin position="229"/>
        <end position="239"/>
    </location>
</feature>
<gene>
    <name evidence="2" type="ORF">WJX75_000842</name>
</gene>
<feature type="compositionally biased region" description="Basic and acidic residues" evidence="1">
    <location>
        <begin position="296"/>
        <end position="305"/>
    </location>
</feature>
<evidence type="ECO:0000313" key="3">
    <source>
        <dbReference type="Proteomes" id="UP001491310"/>
    </source>
</evidence>
<feature type="compositionally biased region" description="Polar residues" evidence="1">
    <location>
        <begin position="404"/>
        <end position="420"/>
    </location>
</feature>
<comment type="caution">
    <text evidence="2">The sequence shown here is derived from an EMBL/GenBank/DDBJ whole genome shotgun (WGS) entry which is preliminary data.</text>
</comment>
<feature type="region of interest" description="Disordered" evidence="1">
    <location>
        <begin position="296"/>
        <end position="366"/>
    </location>
</feature>
<reference evidence="2 3" key="1">
    <citation type="journal article" date="2024" name="Nat. Commun.">
        <title>Phylogenomics reveals the evolutionary origins of lichenization in chlorophyte algae.</title>
        <authorList>
            <person name="Puginier C."/>
            <person name="Libourel C."/>
            <person name="Otte J."/>
            <person name="Skaloud P."/>
            <person name="Haon M."/>
            <person name="Grisel S."/>
            <person name="Petersen M."/>
            <person name="Berrin J.G."/>
            <person name="Delaux P.M."/>
            <person name="Dal Grande F."/>
            <person name="Keller J."/>
        </authorList>
    </citation>
    <scope>NUCLEOTIDE SEQUENCE [LARGE SCALE GENOMIC DNA]</scope>
    <source>
        <strain evidence="2 3">SAG 216-7</strain>
    </source>
</reference>
<dbReference type="InterPro" id="IPR013783">
    <property type="entry name" value="Ig-like_fold"/>
</dbReference>
<evidence type="ECO:0008006" key="4">
    <source>
        <dbReference type="Google" id="ProtNLM"/>
    </source>
</evidence>
<evidence type="ECO:0000313" key="2">
    <source>
        <dbReference type="EMBL" id="KAK9907292.1"/>
    </source>
</evidence>
<dbReference type="InterPro" id="IPR003961">
    <property type="entry name" value="FN3_dom"/>
</dbReference>
<evidence type="ECO:0000256" key="1">
    <source>
        <dbReference type="SAM" id="MobiDB-lite"/>
    </source>
</evidence>
<dbReference type="SUPFAM" id="SSF49265">
    <property type="entry name" value="Fibronectin type III"/>
    <property type="match status" value="1"/>
</dbReference>
<feature type="region of interest" description="Disordered" evidence="1">
    <location>
        <begin position="387"/>
        <end position="510"/>
    </location>
</feature>
<sequence length="522" mass="55835">MAERTETSVTLSMARLTKATGGSQLPKGCLWEMEVRPQSESAWRAIHSSSSTAPMTANDLLPGTKYVFRARAGRKLPDGTMEWGKYSEESFYATMGRPAAAAGQPSGQSADSAGQQPAQSKKGRRRDAAAASKKQPQKTEEEDMAEAKRHLKAEKEKEAAVKAAMDRAAADYHRETEKLAAQKARTEEMVAEKVRRSRMKARKKEEGVAPAPKGNGANGAPMTNGHADQPPPHRGPPVPQRSATAEDYSDAFGDVRRINPQPHSSKNTGGDWDVSMEEEMSIQEAIQLSLALEESERYTKEEAANRTKLQLNEQSFPSLNGKDHSEWEAWEDPDSPMAPTAKSAPPPPATAAPPPAYRESKCLAPALQTSDNAGSLYASGNRRMASQYTPYVPKPAPAALHVESPQTNGSGLYTQDSVIGQSRGPPPAIQPNGYGPSVVPNGHANIQRALTQRPGPAPQHGTMPNGQVPARQPYNPLNAGGRQPQSGAPTAYAPPASSQQPQGNAATPMAALFPHLFPNAAA</sequence>
<feature type="compositionally biased region" description="Polar residues" evidence="1">
    <location>
        <begin position="307"/>
        <end position="318"/>
    </location>
</feature>
<feature type="compositionally biased region" description="Low complexity" evidence="1">
    <location>
        <begin position="98"/>
        <end position="120"/>
    </location>
</feature>
<keyword evidence="3" id="KW-1185">Reference proteome</keyword>
<dbReference type="InterPro" id="IPR036116">
    <property type="entry name" value="FN3_sf"/>
</dbReference>